<accession>A0A8H3LHM6</accession>
<evidence type="ECO:0000313" key="2">
    <source>
        <dbReference type="Proteomes" id="UP000615446"/>
    </source>
</evidence>
<name>A0A8H3LHM6_9GLOM</name>
<dbReference type="AlphaFoldDB" id="A0A8H3LHM6"/>
<sequence length="131" mass="15565">MRVYGYINGDAATQFLEVFELVKFSVDFGWKPPSRLPQRHLPLCSPKITITYIPFVKRERMETKFGLCNNHDDSLEYLWTWMLRCKIYFDGQFFGGIERVEIWGSSYLKHTVREVSTVICFDDELIKKIIR</sequence>
<organism evidence="1 2">
    <name type="scientific">Rhizophagus clarus</name>
    <dbReference type="NCBI Taxonomy" id="94130"/>
    <lineage>
        <taxon>Eukaryota</taxon>
        <taxon>Fungi</taxon>
        <taxon>Fungi incertae sedis</taxon>
        <taxon>Mucoromycota</taxon>
        <taxon>Glomeromycotina</taxon>
        <taxon>Glomeromycetes</taxon>
        <taxon>Glomerales</taxon>
        <taxon>Glomeraceae</taxon>
        <taxon>Rhizophagus</taxon>
    </lineage>
</organism>
<proteinExistence type="predicted"/>
<dbReference type="EMBL" id="BLAL01000156">
    <property type="protein sequence ID" value="GES85663.1"/>
    <property type="molecule type" value="Genomic_DNA"/>
</dbReference>
<dbReference type="Proteomes" id="UP000615446">
    <property type="component" value="Unassembled WGS sequence"/>
</dbReference>
<comment type="caution">
    <text evidence="1">The sequence shown here is derived from an EMBL/GenBank/DDBJ whole genome shotgun (WGS) entry which is preliminary data.</text>
</comment>
<reference evidence="1" key="1">
    <citation type="submission" date="2019-10" db="EMBL/GenBank/DDBJ databases">
        <title>Conservation and host-specific expression of non-tandemly repeated heterogenous ribosome RNA gene in arbuscular mycorrhizal fungi.</title>
        <authorList>
            <person name="Maeda T."/>
            <person name="Kobayashi Y."/>
            <person name="Nakagawa T."/>
            <person name="Ezawa T."/>
            <person name="Yamaguchi K."/>
            <person name="Bino T."/>
            <person name="Nishimoto Y."/>
            <person name="Shigenobu S."/>
            <person name="Kawaguchi M."/>
        </authorList>
    </citation>
    <scope>NUCLEOTIDE SEQUENCE</scope>
    <source>
        <strain evidence="1">HR1</strain>
    </source>
</reference>
<protein>
    <submittedName>
        <fullName evidence="1">Uncharacterized protein</fullName>
    </submittedName>
</protein>
<gene>
    <name evidence="1" type="ORF">RCL2_001276700</name>
</gene>
<evidence type="ECO:0000313" key="1">
    <source>
        <dbReference type="EMBL" id="GES85663.1"/>
    </source>
</evidence>